<keyword evidence="8 19" id="KW-0732">Signal</keyword>
<evidence type="ECO:0000256" key="15">
    <source>
        <dbReference type="PIRSR" id="PIRSR634016-1"/>
    </source>
</evidence>
<evidence type="ECO:0000256" key="2">
    <source>
        <dbReference type="ARBA" id="ARBA00010136"/>
    </source>
</evidence>
<dbReference type="InterPro" id="IPR027268">
    <property type="entry name" value="Peptidase_M4/M1_CTD_sf"/>
</dbReference>
<comment type="similarity">
    <text evidence="2 18">Belongs to the peptidase M1 family.</text>
</comment>
<dbReference type="Pfam" id="PF17900">
    <property type="entry name" value="Peptidase_M1_N"/>
    <property type="match status" value="1"/>
</dbReference>
<dbReference type="GO" id="GO:0098552">
    <property type="term" value="C:side of membrane"/>
    <property type="evidence" value="ECO:0007669"/>
    <property type="project" value="UniProtKB-KW"/>
</dbReference>
<evidence type="ECO:0000256" key="12">
    <source>
        <dbReference type="ARBA" id="ARBA00023136"/>
    </source>
</evidence>
<feature type="binding site" evidence="16">
    <location>
        <position position="338"/>
    </location>
    <ligand>
        <name>Zn(2+)</name>
        <dbReference type="ChEBI" id="CHEBI:29105"/>
        <note>catalytic</note>
    </ligand>
</feature>
<evidence type="ECO:0000256" key="4">
    <source>
        <dbReference type="ARBA" id="ARBA00022475"/>
    </source>
</evidence>
<keyword evidence="10 16" id="KW-0862">Zinc</keyword>
<dbReference type="PANTHER" id="PTHR11533">
    <property type="entry name" value="PROTEASE M1 ZINC METALLOPROTEASE"/>
    <property type="match status" value="1"/>
</dbReference>
<feature type="signal peptide" evidence="19">
    <location>
        <begin position="1"/>
        <end position="19"/>
    </location>
</feature>
<dbReference type="EMBL" id="CH916375">
    <property type="protein sequence ID" value="EDV98320.1"/>
    <property type="molecule type" value="Genomic_DNA"/>
</dbReference>
<dbReference type="HOGENOM" id="CLU_003705_2_0_1"/>
<comment type="subcellular location">
    <subcellularLocation>
        <location evidence="1">Cell membrane</location>
        <topology evidence="1">Lipid-anchor</topology>
        <topology evidence="1">GPI-anchor</topology>
    </subcellularLocation>
</comment>
<dbReference type="MEROPS" id="M01.A07"/>
<dbReference type="AlphaFoldDB" id="B4JWI2"/>
<evidence type="ECO:0000256" key="11">
    <source>
        <dbReference type="ARBA" id="ARBA00023049"/>
    </source>
</evidence>
<dbReference type="Gene3D" id="1.10.390.10">
    <property type="entry name" value="Neutral Protease Domain 2"/>
    <property type="match status" value="1"/>
</dbReference>
<dbReference type="GO" id="GO:0005615">
    <property type="term" value="C:extracellular space"/>
    <property type="evidence" value="ECO:0007669"/>
    <property type="project" value="TreeGrafter"/>
</dbReference>
<dbReference type="GO" id="GO:0005737">
    <property type="term" value="C:cytoplasm"/>
    <property type="evidence" value="ECO:0007669"/>
    <property type="project" value="TreeGrafter"/>
</dbReference>
<dbReference type="InterPro" id="IPR014782">
    <property type="entry name" value="Peptidase_M1_dom"/>
</dbReference>
<feature type="domain" description="Peptidase M1 membrane alanine aminopeptidase" evidence="20">
    <location>
        <begin position="264"/>
        <end position="487"/>
    </location>
</feature>
<evidence type="ECO:0000256" key="1">
    <source>
        <dbReference type="ARBA" id="ARBA00004609"/>
    </source>
</evidence>
<gene>
    <name evidence="23" type="primary">Dgri\GH23044</name>
    <name evidence="23" type="ORF">Dgri_GH23044</name>
</gene>
<dbReference type="InterPro" id="IPR050344">
    <property type="entry name" value="Peptidase_M1_aminopeptidases"/>
</dbReference>
<feature type="domain" description="ERAP1-like C-terminal" evidence="21">
    <location>
        <begin position="571"/>
        <end position="864"/>
    </location>
</feature>
<dbReference type="PRINTS" id="PR00756">
    <property type="entry name" value="ALADIPTASE"/>
</dbReference>
<evidence type="ECO:0000259" key="20">
    <source>
        <dbReference type="Pfam" id="PF01433"/>
    </source>
</evidence>
<feature type="domain" description="Aminopeptidase N-like N-terminal" evidence="22">
    <location>
        <begin position="32"/>
        <end position="224"/>
    </location>
</feature>
<dbReference type="InterPro" id="IPR042097">
    <property type="entry name" value="Aminopeptidase_N-like_N_sf"/>
</dbReference>
<dbReference type="Pfam" id="PF01433">
    <property type="entry name" value="Peptidase_M1"/>
    <property type="match status" value="1"/>
</dbReference>
<dbReference type="InParanoid" id="B4JWI2"/>
<keyword evidence="9 18" id="KW-0378">Hydrolase</keyword>
<evidence type="ECO:0000259" key="22">
    <source>
        <dbReference type="Pfam" id="PF17900"/>
    </source>
</evidence>
<dbReference type="SUPFAM" id="SSF55486">
    <property type="entry name" value="Metalloproteases ('zincins'), catalytic domain"/>
    <property type="match status" value="1"/>
</dbReference>
<dbReference type="PhylomeDB" id="B4JWI2"/>
<dbReference type="KEGG" id="dgr:6569104"/>
<dbReference type="Pfam" id="PF11838">
    <property type="entry name" value="ERAP1_C"/>
    <property type="match status" value="1"/>
</dbReference>
<evidence type="ECO:0000256" key="17">
    <source>
        <dbReference type="PIRSR" id="PIRSR634016-4"/>
    </source>
</evidence>
<evidence type="ECO:0000256" key="18">
    <source>
        <dbReference type="RuleBase" id="RU364040"/>
    </source>
</evidence>
<keyword evidence="12" id="KW-0472">Membrane</keyword>
<dbReference type="FunFam" id="2.60.40.1910:FF:000008">
    <property type="entry name" value="Aminopeptidase"/>
    <property type="match status" value="1"/>
</dbReference>
<evidence type="ECO:0000256" key="9">
    <source>
        <dbReference type="ARBA" id="ARBA00022801"/>
    </source>
</evidence>
<protein>
    <recommendedName>
        <fullName evidence="18">Aminopeptidase</fullName>
        <ecNumber evidence="18">3.4.11.-</ecNumber>
    </recommendedName>
</protein>
<dbReference type="STRING" id="7222.B4JWI2"/>
<dbReference type="GO" id="GO:0008270">
    <property type="term" value="F:zinc ion binding"/>
    <property type="evidence" value="ECO:0007669"/>
    <property type="project" value="UniProtKB-UniRule"/>
</dbReference>
<dbReference type="GO" id="GO:0070006">
    <property type="term" value="F:metalloaminopeptidase activity"/>
    <property type="evidence" value="ECO:0007669"/>
    <property type="project" value="TreeGrafter"/>
</dbReference>
<dbReference type="SUPFAM" id="SSF63737">
    <property type="entry name" value="Leukotriene A4 hydrolase N-terminal domain"/>
    <property type="match status" value="1"/>
</dbReference>
<dbReference type="FunFam" id="2.60.40.1730:FF:000016">
    <property type="entry name" value="Aminopeptidase"/>
    <property type="match status" value="1"/>
</dbReference>
<evidence type="ECO:0000256" key="13">
    <source>
        <dbReference type="ARBA" id="ARBA00023180"/>
    </source>
</evidence>
<reference evidence="23 24" key="1">
    <citation type="journal article" date="2007" name="Nature">
        <title>Evolution of genes and genomes on the Drosophila phylogeny.</title>
        <authorList>
            <consortium name="Drosophila 12 Genomes Consortium"/>
            <person name="Clark A.G."/>
            <person name="Eisen M.B."/>
            <person name="Smith D.R."/>
            <person name="Bergman C.M."/>
            <person name="Oliver B."/>
            <person name="Markow T.A."/>
            <person name="Kaufman T.C."/>
            <person name="Kellis M."/>
            <person name="Gelbart W."/>
            <person name="Iyer V.N."/>
            <person name="Pollard D.A."/>
            <person name="Sackton T.B."/>
            <person name="Larracuente A.M."/>
            <person name="Singh N.D."/>
            <person name="Abad J.P."/>
            <person name="Abt D.N."/>
            <person name="Adryan B."/>
            <person name="Aguade M."/>
            <person name="Akashi H."/>
            <person name="Anderson W.W."/>
            <person name="Aquadro C.F."/>
            <person name="Ardell D.H."/>
            <person name="Arguello R."/>
            <person name="Artieri C.G."/>
            <person name="Barbash D.A."/>
            <person name="Barker D."/>
            <person name="Barsanti P."/>
            <person name="Batterham P."/>
            <person name="Batzoglou S."/>
            <person name="Begun D."/>
            <person name="Bhutkar A."/>
            <person name="Blanco E."/>
            <person name="Bosak S.A."/>
            <person name="Bradley R.K."/>
            <person name="Brand A.D."/>
            <person name="Brent M.R."/>
            <person name="Brooks A.N."/>
            <person name="Brown R.H."/>
            <person name="Butlin R.K."/>
            <person name="Caggese C."/>
            <person name="Calvi B.R."/>
            <person name="Bernardo de Carvalho A."/>
            <person name="Caspi A."/>
            <person name="Castrezana S."/>
            <person name="Celniker S.E."/>
            <person name="Chang J.L."/>
            <person name="Chapple C."/>
            <person name="Chatterji S."/>
            <person name="Chinwalla A."/>
            <person name="Civetta A."/>
            <person name="Clifton S.W."/>
            <person name="Comeron J.M."/>
            <person name="Costello J.C."/>
            <person name="Coyne J.A."/>
            <person name="Daub J."/>
            <person name="David R.G."/>
            <person name="Delcher A.L."/>
            <person name="Delehaunty K."/>
            <person name="Do C.B."/>
            <person name="Ebling H."/>
            <person name="Edwards K."/>
            <person name="Eickbush T."/>
            <person name="Evans J.D."/>
            <person name="Filipski A."/>
            <person name="Findeiss S."/>
            <person name="Freyhult E."/>
            <person name="Fulton L."/>
            <person name="Fulton R."/>
            <person name="Garcia A.C."/>
            <person name="Gardiner A."/>
            <person name="Garfield D.A."/>
            <person name="Garvin B.E."/>
            <person name="Gibson G."/>
            <person name="Gilbert D."/>
            <person name="Gnerre S."/>
            <person name="Godfrey J."/>
            <person name="Good R."/>
            <person name="Gotea V."/>
            <person name="Gravely B."/>
            <person name="Greenberg A.J."/>
            <person name="Griffiths-Jones S."/>
            <person name="Gross S."/>
            <person name="Guigo R."/>
            <person name="Gustafson E.A."/>
            <person name="Haerty W."/>
            <person name="Hahn M.W."/>
            <person name="Halligan D.L."/>
            <person name="Halpern A.L."/>
            <person name="Halter G.M."/>
            <person name="Han M.V."/>
            <person name="Heger A."/>
            <person name="Hillier L."/>
            <person name="Hinrichs A.S."/>
            <person name="Holmes I."/>
            <person name="Hoskins R.A."/>
            <person name="Hubisz M.J."/>
            <person name="Hultmark D."/>
            <person name="Huntley M.A."/>
            <person name="Jaffe D.B."/>
            <person name="Jagadeeshan S."/>
            <person name="Jeck W.R."/>
            <person name="Johnson J."/>
            <person name="Jones C.D."/>
            <person name="Jordan W.C."/>
            <person name="Karpen G.H."/>
            <person name="Kataoka E."/>
            <person name="Keightley P.D."/>
            <person name="Kheradpour P."/>
            <person name="Kirkness E.F."/>
            <person name="Koerich L.B."/>
            <person name="Kristiansen K."/>
            <person name="Kudrna D."/>
            <person name="Kulathinal R.J."/>
            <person name="Kumar S."/>
            <person name="Kwok R."/>
            <person name="Lander E."/>
            <person name="Langley C.H."/>
            <person name="Lapoint R."/>
            <person name="Lazzaro B.P."/>
            <person name="Lee S.J."/>
            <person name="Levesque L."/>
            <person name="Li R."/>
            <person name="Lin C.F."/>
            <person name="Lin M.F."/>
            <person name="Lindblad-Toh K."/>
            <person name="Llopart A."/>
            <person name="Long M."/>
            <person name="Low L."/>
            <person name="Lozovsky E."/>
            <person name="Lu J."/>
            <person name="Luo M."/>
            <person name="Machado C.A."/>
            <person name="Makalowski W."/>
            <person name="Marzo M."/>
            <person name="Matsuda M."/>
            <person name="Matzkin L."/>
            <person name="McAllister B."/>
            <person name="McBride C.S."/>
            <person name="McKernan B."/>
            <person name="McKernan K."/>
            <person name="Mendez-Lago M."/>
            <person name="Minx P."/>
            <person name="Mollenhauer M.U."/>
            <person name="Montooth K."/>
            <person name="Mount S.M."/>
            <person name="Mu X."/>
            <person name="Myers E."/>
            <person name="Negre B."/>
            <person name="Newfeld S."/>
            <person name="Nielsen R."/>
            <person name="Noor M.A."/>
            <person name="O'Grady P."/>
            <person name="Pachter L."/>
            <person name="Papaceit M."/>
            <person name="Parisi M.J."/>
            <person name="Parisi M."/>
            <person name="Parts L."/>
            <person name="Pedersen J.S."/>
            <person name="Pesole G."/>
            <person name="Phillippy A.M."/>
            <person name="Ponting C.P."/>
            <person name="Pop M."/>
            <person name="Porcelli D."/>
            <person name="Powell J.R."/>
            <person name="Prohaska S."/>
            <person name="Pruitt K."/>
            <person name="Puig M."/>
            <person name="Quesneville H."/>
            <person name="Ram K.R."/>
            <person name="Rand D."/>
            <person name="Rasmussen M.D."/>
            <person name="Reed L.K."/>
            <person name="Reenan R."/>
            <person name="Reily A."/>
            <person name="Remington K.A."/>
            <person name="Rieger T.T."/>
            <person name="Ritchie M.G."/>
            <person name="Robin C."/>
            <person name="Rogers Y.H."/>
            <person name="Rohde C."/>
            <person name="Rozas J."/>
            <person name="Rubenfield M.J."/>
            <person name="Ruiz A."/>
            <person name="Russo S."/>
            <person name="Salzberg S.L."/>
            <person name="Sanchez-Gracia A."/>
            <person name="Saranga D.J."/>
            <person name="Sato H."/>
            <person name="Schaeffer S.W."/>
            <person name="Schatz M.C."/>
            <person name="Schlenke T."/>
            <person name="Schwartz R."/>
            <person name="Segarra C."/>
            <person name="Singh R.S."/>
            <person name="Sirot L."/>
            <person name="Sirota M."/>
            <person name="Sisneros N.B."/>
            <person name="Smith C.D."/>
            <person name="Smith T.F."/>
            <person name="Spieth J."/>
            <person name="Stage D.E."/>
            <person name="Stark A."/>
            <person name="Stephan W."/>
            <person name="Strausberg R.L."/>
            <person name="Strempel S."/>
            <person name="Sturgill D."/>
            <person name="Sutton G."/>
            <person name="Sutton G.G."/>
            <person name="Tao W."/>
            <person name="Teichmann S."/>
            <person name="Tobari Y.N."/>
            <person name="Tomimura Y."/>
            <person name="Tsolas J.M."/>
            <person name="Valente V.L."/>
            <person name="Venter E."/>
            <person name="Venter J.C."/>
            <person name="Vicario S."/>
            <person name="Vieira F.G."/>
            <person name="Vilella A.J."/>
            <person name="Villasante A."/>
            <person name="Walenz B."/>
            <person name="Wang J."/>
            <person name="Wasserman M."/>
            <person name="Watts T."/>
            <person name="Wilson D."/>
            <person name="Wilson R.K."/>
            <person name="Wing R.A."/>
            <person name="Wolfner M.F."/>
            <person name="Wong A."/>
            <person name="Wong G.K."/>
            <person name="Wu C.I."/>
            <person name="Wu G."/>
            <person name="Yamamoto D."/>
            <person name="Yang H.P."/>
            <person name="Yang S.P."/>
            <person name="Yorke J.A."/>
            <person name="Yoshida K."/>
            <person name="Zdobnov E."/>
            <person name="Zhang P."/>
            <person name="Zhang Y."/>
            <person name="Zimin A.V."/>
            <person name="Baldwin J."/>
            <person name="Abdouelleil A."/>
            <person name="Abdulkadir J."/>
            <person name="Abebe A."/>
            <person name="Abera B."/>
            <person name="Abreu J."/>
            <person name="Acer S.C."/>
            <person name="Aftuck L."/>
            <person name="Alexander A."/>
            <person name="An P."/>
            <person name="Anderson E."/>
            <person name="Anderson S."/>
            <person name="Arachi H."/>
            <person name="Azer M."/>
            <person name="Bachantsang P."/>
            <person name="Barry A."/>
            <person name="Bayul T."/>
            <person name="Berlin A."/>
            <person name="Bessette D."/>
            <person name="Bloom T."/>
            <person name="Blye J."/>
            <person name="Boguslavskiy L."/>
            <person name="Bonnet C."/>
            <person name="Boukhgalter B."/>
            <person name="Bourzgui I."/>
            <person name="Brown A."/>
            <person name="Cahill P."/>
            <person name="Channer S."/>
            <person name="Cheshatsang Y."/>
            <person name="Chuda L."/>
            <person name="Citroen M."/>
            <person name="Collymore A."/>
            <person name="Cooke P."/>
            <person name="Costello M."/>
            <person name="D'Aco K."/>
            <person name="Daza R."/>
            <person name="De Haan G."/>
            <person name="DeGray S."/>
            <person name="DeMaso C."/>
            <person name="Dhargay N."/>
            <person name="Dooley K."/>
            <person name="Dooley E."/>
            <person name="Doricent M."/>
            <person name="Dorje P."/>
            <person name="Dorjee K."/>
            <person name="Dupes A."/>
            <person name="Elong R."/>
            <person name="Falk J."/>
            <person name="Farina A."/>
            <person name="Faro S."/>
            <person name="Ferguson D."/>
            <person name="Fisher S."/>
            <person name="Foley C.D."/>
            <person name="Franke A."/>
            <person name="Friedrich D."/>
            <person name="Gadbois L."/>
            <person name="Gearin G."/>
            <person name="Gearin C.R."/>
            <person name="Giannoukos G."/>
            <person name="Goode T."/>
            <person name="Graham J."/>
            <person name="Grandbois E."/>
            <person name="Grewal S."/>
            <person name="Gyaltsen K."/>
            <person name="Hafez N."/>
            <person name="Hagos B."/>
            <person name="Hall J."/>
            <person name="Henson C."/>
            <person name="Hollinger A."/>
            <person name="Honan T."/>
            <person name="Huard M.D."/>
            <person name="Hughes L."/>
            <person name="Hurhula B."/>
            <person name="Husby M.E."/>
            <person name="Kamat A."/>
            <person name="Kanga B."/>
            <person name="Kashin S."/>
            <person name="Khazanovich D."/>
            <person name="Kisner P."/>
            <person name="Lance K."/>
            <person name="Lara M."/>
            <person name="Lee W."/>
            <person name="Lennon N."/>
            <person name="Letendre F."/>
            <person name="LeVine R."/>
            <person name="Lipovsky A."/>
            <person name="Liu X."/>
            <person name="Liu J."/>
            <person name="Liu S."/>
            <person name="Lokyitsang T."/>
            <person name="Lokyitsang Y."/>
            <person name="Lubonja R."/>
            <person name="Lui A."/>
            <person name="MacDonald P."/>
            <person name="Magnisalis V."/>
            <person name="Maru K."/>
            <person name="Matthews C."/>
            <person name="McCusker W."/>
            <person name="McDonough S."/>
            <person name="Mehta T."/>
            <person name="Meldrim J."/>
            <person name="Meneus L."/>
            <person name="Mihai O."/>
            <person name="Mihalev A."/>
            <person name="Mihova T."/>
            <person name="Mittelman R."/>
            <person name="Mlenga V."/>
            <person name="Montmayeur A."/>
            <person name="Mulrain L."/>
            <person name="Navidi A."/>
            <person name="Naylor J."/>
            <person name="Negash T."/>
            <person name="Nguyen T."/>
            <person name="Nguyen N."/>
            <person name="Nicol R."/>
            <person name="Norbu C."/>
            <person name="Norbu N."/>
            <person name="Novod N."/>
            <person name="O'Neill B."/>
            <person name="Osman S."/>
            <person name="Markiewicz E."/>
            <person name="Oyono O.L."/>
            <person name="Patti C."/>
            <person name="Phunkhang P."/>
            <person name="Pierre F."/>
            <person name="Priest M."/>
            <person name="Raghuraman S."/>
            <person name="Rege F."/>
            <person name="Reyes R."/>
            <person name="Rise C."/>
            <person name="Rogov P."/>
            <person name="Ross K."/>
            <person name="Ryan E."/>
            <person name="Settipalli S."/>
            <person name="Shea T."/>
            <person name="Sherpa N."/>
            <person name="Shi L."/>
            <person name="Shih D."/>
            <person name="Sparrow T."/>
            <person name="Spaulding J."/>
            <person name="Stalker J."/>
            <person name="Stange-Thomann N."/>
            <person name="Stavropoulos S."/>
            <person name="Stone C."/>
            <person name="Strader C."/>
            <person name="Tesfaye S."/>
            <person name="Thomson T."/>
            <person name="Thoulutsang Y."/>
            <person name="Thoulutsang D."/>
            <person name="Topham K."/>
            <person name="Topping I."/>
            <person name="Tsamla T."/>
            <person name="Vassiliev H."/>
            <person name="Vo A."/>
            <person name="Wangchuk T."/>
            <person name="Wangdi T."/>
            <person name="Weiand M."/>
            <person name="Wilkinson J."/>
            <person name="Wilson A."/>
            <person name="Yadav S."/>
            <person name="Young G."/>
            <person name="Yu Q."/>
            <person name="Zembek L."/>
            <person name="Zhong D."/>
            <person name="Zimmer A."/>
            <person name="Zwirko Z."/>
            <person name="Jaffe D.B."/>
            <person name="Alvarez P."/>
            <person name="Brockman W."/>
            <person name="Butler J."/>
            <person name="Chin C."/>
            <person name="Gnerre S."/>
            <person name="Grabherr M."/>
            <person name="Kleber M."/>
            <person name="Mauceli E."/>
            <person name="MacCallum I."/>
        </authorList>
    </citation>
    <scope>NUCLEOTIDE SEQUENCE [LARGE SCALE GENOMIC DNA]</scope>
    <source>
        <strain evidence="24">Tucson 15287-2541.00</strain>
    </source>
</reference>
<accession>B4JWI2</accession>
<keyword evidence="7 16" id="KW-0479">Metal-binding</keyword>
<evidence type="ECO:0000256" key="7">
    <source>
        <dbReference type="ARBA" id="ARBA00022723"/>
    </source>
</evidence>
<evidence type="ECO:0000259" key="21">
    <source>
        <dbReference type="Pfam" id="PF11838"/>
    </source>
</evidence>
<evidence type="ECO:0000256" key="14">
    <source>
        <dbReference type="ARBA" id="ARBA00023288"/>
    </source>
</evidence>
<dbReference type="InterPro" id="IPR001930">
    <property type="entry name" value="Peptidase_M1"/>
</dbReference>
<feature type="site" description="Transition state stabilizer" evidence="17">
    <location>
        <position position="420"/>
    </location>
</feature>
<evidence type="ECO:0000256" key="8">
    <source>
        <dbReference type="ARBA" id="ARBA00022729"/>
    </source>
</evidence>
<dbReference type="GO" id="GO:0006508">
    <property type="term" value="P:proteolysis"/>
    <property type="evidence" value="ECO:0007669"/>
    <property type="project" value="UniProtKB-KW"/>
</dbReference>
<evidence type="ECO:0000256" key="5">
    <source>
        <dbReference type="ARBA" id="ARBA00022622"/>
    </source>
</evidence>
<dbReference type="Gene3D" id="2.60.40.1910">
    <property type="match status" value="1"/>
</dbReference>
<keyword evidence="13" id="KW-0325">Glycoprotein</keyword>
<dbReference type="InterPro" id="IPR024571">
    <property type="entry name" value="ERAP1-like_C_dom"/>
</dbReference>
<dbReference type="Gene3D" id="1.25.50.20">
    <property type="match status" value="1"/>
</dbReference>
<evidence type="ECO:0000256" key="19">
    <source>
        <dbReference type="SAM" id="SignalP"/>
    </source>
</evidence>
<feature type="binding site" evidence="16">
    <location>
        <position position="334"/>
    </location>
    <ligand>
        <name>Zn(2+)</name>
        <dbReference type="ChEBI" id="CHEBI:29105"/>
        <note>catalytic</note>
    </ligand>
</feature>
<feature type="binding site" evidence="16">
    <location>
        <position position="357"/>
    </location>
    <ligand>
        <name>Zn(2+)</name>
        <dbReference type="ChEBI" id="CHEBI:29105"/>
        <note>catalytic</note>
    </ligand>
</feature>
<dbReference type="EC" id="3.4.11.-" evidence="18"/>
<keyword evidence="5" id="KW-0336">GPI-anchor</keyword>
<keyword evidence="14" id="KW-0449">Lipoprotein</keyword>
<dbReference type="InterPro" id="IPR045357">
    <property type="entry name" value="Aminopeptidase_N-like_N"/>
</dbReference>
<feature type="chain" id="PRO_5002810066" description="Aminopeptidase" evidence="19">
    <location>
        <begin position="20"/>
        <end position="909"/>
    </location>
</feature>
<dbReference type="FunCoup" id="B4JWI2">
    <property type="interactions" value="65"/>
</dbReference>
<proteinExistence type="inferred from homology"/>
<evidence type="ECO:0000256" key="6">
    <source>
        <dbReference type="ARBA" id="ARBA00022670"/>
    </source>
</evidence>
<evidence type="ECO:0000256" key="16">
    <source>
        <dbReference type="PIRSR" id="PIRSR634016-3"/>
    </source>
</evidence>
<dbReference type="GO" id="GO:0005886">
    <property type="term" value="C:plasma membrane"/>
    <property type="evidence" value="ECO:0007669"/>
    <property type="project" value="UniProtKB-SubCell"/>
</dbReference>
<organism evidence="24">
    <name type="scientific">Drosophila grimshawi</name>
    <name type="common">Hawaiian fruit fly</name>
    <name type="synonym">Idiomyia grimshawi</name>
    <dbReference type="NCBI Taxonomy" id="7222"/>
    <lineage>
        <taxon>Eukaryota</taxon>
        <taxon>Metazoa</taxon>
        <taxon>Ecdysozoa</taxon>
        <taxon>Arthropoda</taxon>
        <taxon>Hexapoda</taxon>
        <taxon>Insecta</taxon>
        <taxon>Pterygota</taxon>
        <taxon>Neoptera</taxon>
        <taxon>Endopterygota</taxon>
        <taxon>Diptera</taxon>
        <taxon>Brachycera</taxon>
        <taxon>Muscomorpha</taxon>
        <taxon>Ephydroidea</taxon>
        <taxon>Drosophilidae</taxon>
        <taxon>Drosophila</taxon>
        <taxon>Hawaiian Drosophila</taxon>
    </lineage>
</organism>
<keyword evidence="4" id="KW-1003">Cell membrane</keyword>
<feature type="active site" description="Proton acceptor" evidence="15">
    <location>
        <position position="335"/>
    </location>
</feature>
<keyword evidence="24" id="KW-1185">Reference proteome</keyword>
<dbReference type="FunFam" id="1.10.390.10:FF:000013">
    <property type="entry name" value="Aminopeptidase N"/>
    <property type="match status" value="1"/>
</dbReference>
<dbReference type="Gene3D" id="2.60.40.1730">
    <property type="entry name" value="tricorn interacting facor f3 domain"/>
    <property type="match status" value="1"/>
</dbReference>
<evidence type="ECO:0000256" key="10">
    <source>
        <dbReference type="ARBA" id="ARBA00022833"/>
    </source>
</evidence>
<name>B4JWI2_DROGR</name>
<dbReference type="Proteomes" id="UP000001070">
    <property type="component" value="Unassembled WGS sequence"/>
</dbReference>
<dbReference type="PANTHER" id="PTHR11533:SF253">
    <property type="entry name" value="AMINOPEPTIDASE-RELATED"/>
    <property type="match status" value="1"/>
</dbReference>
<keyword evidence="3 18" id="KW-0031">Aminopeptidase</keyword>
<keyword evidence="11 18" id="KW-0482">Metalloprotease</keyword>
<dbReference type="GO" id="GO:0043171">
    <property type="term" value="P:peptide catabolic process"/>
    <property type="evidence" value="ECO:0007669"/>
    <property type="project" value="TreeGrafter"/>
</dbReference>
<dbReference type="InterPro" id="IPR034016">
    <property type="entry name" value="M1_APN-typ"/>
</dbReference>
<dbReference type="GO" id="GO:0042277">
    <property type="term" value="F:peptide binding"/>
    <property type="evidence" value="ECO:0007669"/>
    <property type="project" value="TreeGrafter"/>
</dbReference>
<dbReference type="CDD" id="cd09601">
    <property type="entry name" value="M1_APN-Q_like"/>
    <property type="match status" value="1"/>
</dbReference>
<evidence type="ECO:0000313" key="23">
    <source>
        <dbReference type="EMBL" id="EDV98320.1"/>
    </source>
</evidence>
<sequence>MQAFLYYFTSLLLATGVLCIYNPYRLPNVIRPKHYDLRILTHLNGRDQLHFEGRVKIDFQVQQPTNNITLHAKNLTIDDSQITLSAHNGLKTNIIKTELNKEKEFYIMHVAGELPESEQYELMIPFKAQLSENDTGYYWSSYNDSFTEKTHYLAATQFSPTFGRTAFPCFDEPHLRATFRVTLGYHRNYTGLSNTPVRNCEAHETLENYIWCEHEPLLPTSTYLVAYSVHNLSSVPSPPSDTIHNVRFRSWMQPKVVGESEFCVNFAPKTLSYLEQLFEYPFPLSKVDQLAMPTHKFSAMENWGLTTFKQSHFVHNDTEELQQAKESKAQTVAHEYAHQWFGNLVALNWWNDLWLKEGPSTYFAYLTLDALMPDWGSSQRLIGNDLAKFFQDDMINNSIAISRQVQDSKSVLEQFSPYVYKKGSLTMRMLHLLLGDEVFFLAIRNYLKRHAYGSVTQSELFGDMQQAADLKDALSPDIQLSTVMDSWTLQGGYPLVHVVRDYERGSVQLNQSLFLLTNKSKEQSESCWWIPLTFVIQQNANFNETQPQFWLKCPRAQQAQQLLKKPKSDEWIMLNPQVNSIYRVNYDERNWQLIIQTLNSSEHSNDIHVLNRAQLMDDLMALAWTNLQSYDLALSMLEYLPREQELLPWNTILNLLNNHGELLRGDQSSIFRAFMQKLVSPLYARCPKVNSVAARTKSSPLIALYRLAYSQACRYQLDDCIDQALSLGQFTEQIEEVPINFRDIMSCASIEHGTQEQFQSMLQRFKNSTIESRKTAWAKELGCSRNFSQLQEFLDYLLQSTDKTTKTYYLVVVNSALQRQNVALQTADHVLQHAKILNDKFSSREIKSLLLTIIGNSHSQLDELKLRQQLKGLDKFEKHLGAALHIRNINLNWLAQRSVNFIAALSKYI</sequence>
<dbReference type="OMA" id="YQLEMHF"/>
<evidence type="ECO:0000313" key="24">
    <source>
        <dbReference type="Proteomes" id="UP000001070"/>
    </source>
</evidence>
<comment type="cofactor">
    <cofactor evidence="16 18">
        <name>Zn(2+)</name>
        <dbReference type="ChEBI" id="CHEBI:29105"/>
    </cofactor>
    <text evidence="16 18">Binds 1 zinc ion per subunit.</text>
</comment>
<dbReference type="eggNOG" id="KOG1046">
    <property type="taxonomic scope" value="Eukaryota"/>
</dbReference>
<keyword evidence="6 18" id="KW-0645">Protease</keyword>
<dbReference type="OrthoDB" id="7881787at2759"/>
<evidence type="ECO:0000256" key="3">
    <source>
        <dbReference type="ARBA" id="ARBA00022438"/>
    </source>
</evidence>